<keyword evidence="4" id="KW-1185">Reference proteome</keyword>
<dbReference type="PATRIC" id="fig|1002809.3.peg.1890"/>
<gene>
    <name evidence="3" type="ordered locus">SSIL_1870</name>
</gene>
<dbReference type="EMBL" id="AP012157">
    <property type="protein sequence ID" value="BAK16293.1"/>
    <property type="molecule type" value="Genomic_DNA"/>
</dbReference>
<reference evidence="3 4" key="2">
    <citation type="journal article" date="2012" name="J. Biosci. Bioeng.">
        <title>Complete genome sequence and characterization of the N-acylhomoserine lactone-degrading gene of the potato leaf-associated Solibacillus silvestris.</title>
        <authorList>
            <person name="Morohoshi T."/>
            <person name="Tominaga Y."/>
            <person name="Someya N."/>
            <person name="Ikeda T."/>
        </authorList>
    </citation>
    <scope>NUCLEOTIDE SEQUENCE [LARGE SCALE GENOMIC DNA]</scope>
    <source>
        <strain evidence="3 4">StLB046</strain>
    </source>
</reference>
<feature type="signal peptide" evidence="2">
    <location>
        <begin position="1"/>
        <end position="20"/>
    </location>
</feature>
<organism evidence="3 4">
    <name type="scientific">Solibacillus silvestris (strain StLB046)</name>
    <name type="common">Bacillus silvestris</name>
    <dbReference type="NCBI Taxonomy" id="1002809"/>
    <lineage>
        <taxon>Bacteria</taxon>
        <taxon>Bacillati</taxon>
        <taxon>Bacillota</taxon>
        <taxon>Bacilli</taxon>
        <taxon>Bacillales</taxon>
        <taxon>Caryophanaceae</taxon>
        <taxon>Solibacillus</taxon>
    </lineage>
</organism>
<dbReference type="STRING" id="1002809.SSIL_1870"/>
<sequence length="59" mass="6755">MKKKVNVLILLLMVIFMVGCTDEEKVSITDGDIKTQEVTTDNTTENSEREKKLRLLMNP</sequence>
<dbReference type="Proteomes" id="UP000006691">
    <property type="component" value="Chromosome"/>
</dbReference>
<proteinExistence type="predicted"/>
<evidence type="ECO:0000256" key="2">
    <source>
        <dbReference type="SAM" id="SignalP"/>
    </source>
</evidence>
<reference evidence="4" key="1">
    <citation type="submission" date="2011-04" db="EMBL/GenBank/DDBJ databases">
        <title>Genome sequence of Solibacillus silvestris StLB046.</title>
        <authorList>
            <person name="Morohoshi T."/>
            <person name="Someya N."/>
            <person name="Ikeda T."/>
        </authorList>
    </citation>
    <scope>NUCLEOTIDE SEQUENCE [LARGE SCALE GENOMIC DNA]</scope>
    <source>
        <strain evidence="4">StLB046</strain>
    </source>
</reference>
<feature type="region of interest" description="Disordered" evidence="1">
    <location>
        <begin position="38"/>
        <end position="59"/>
    </location>
</feature>
<dbReference type="HOGENOM" id="CLU_2958348_0_0_9"/>
<keyword evidence="2" id="KW-0732">Signal</keyword>
<dbReference type="AlphaFoldDB" id="F2F0P9"/>
<accession>F2F0P9</accession>
<evidence type="ECO:0000313" key="4">
    <source>
        <dbReference type="Proteomes" id="UP000006691"/>
    </source>
</evidence>
<protein>
    <submittedName>
        <fullName evidence="3">ABC-type Fe3+ transport system, periplasmic component</fullName>
    </submittedName>
</protein>
<dbReference type="KEGG" id="siv:SSIL_1870"/>
<dbReference type="PROSITE" id="PS51257">
    <property type="entry name" value="PROKAR_LIPOPROTEIN"/>
    <property type="match status" value="1"/>
</dbReference>
<name>F2F0P9_SOLSS</name>
<feature type="chain" id="PRO_5039064778" evidence="2">
    <location>
        <begin position="21"/>
        <end position="59"/>
    </location>
</feature>
<evidence type="ECO:0000256" key="1">
    <source>
        <dbReference type="SAM" id="MobiDB-lite"/>
    </source>
</evidence>
<evidence type="ECO:0000313" key="3">
    <source>
        <dbReference type="EMBL" id="BAK16293.1"/>
    </source>
</evidence>